<dbReference type="Proteomes" id="UP000231701">
    <property type="component" value="Chromosome"/>
</dbReference>
<evidence type="ECO:0000313" key="1">
    <source>
        <dbReference type="EMBL" id="ATX80756.1"/>
    </source>
</evidence>
<dbReference type="CDD" id="cd09910">
    <property type="entry name" value="NGN-insert_like"/>
    <property type="match status" value="1"/>
</dbReference>
<dbReference type="InterPro" id="IPR038690">
    <property type="entry name" value="NusG_2_sf"/>
</dbReference>
<proteinExistence type="predicted"/>
<gene>
    <name evidence="1" type="ORF">Ga0123461_2356</name>
</gene>
<organism evidence="1 2">
    <name type="scientific">Mariprofundus aestuarium</name>
    <dbReference type="NCBI Taxonomy" id="1921086"/>
    <lineage>
        <taxon>Bacteria</taxon>
        <taxon>Pseudomonadati</taxon>
        <taxon>Pseudomonadota</taxon>
        <taxon>Candidatius Mariprofundia</taxon>
        <taxon>Mariprofundales</taxon>
        <taxon>Mariprofundaceae</taxon>
        <taxon>Mariprofundus</taxon>
    </lineage>
</organism>
<dbReference type="Gene3D" id="2.60.320.10">
    <property type="entry name" value="N-utilization substance G protein NusG, insert domain"/>
    <property type="match status" value="1"/>
</dbReference>
<dbReference type="Pfam" id="PF07009">
    <property type="entry name" value="NusG_II"/>
    <property type="match status" value="1"/>
</dbReference>
<name>A0A2K8L922_MARES</name>
<sequence>MAVSVNPRIPRQGMSTLLKGSVTDRILLLVSLLGITAAWFTVQALVASGPAVAEIYHGKRLLATYPLPKAGETPKTFQIDGELGPSEILLDEDGVRITSSPCSAQRCVYSGAHRHAGDMIACVPNRILITIRGSAKRRFDAIVE</sequence>
<dbReference type="EMBL" id="CP018799">
    <property type="protein sequence ID" value="ATX80756.1"/>
    <property type="molecule type" value="Genomic_DNA"/>
</dbReference>
<dbReference type="AlphaFoldDB" id="A0A2K8L922"/>
<keyword evidence="2" id="KW-1185">Reference proteome</keyword>
<accession>A0A2K8L922</accession>
<protein>
    <submittedName>
        <fullName evidence="1">Uncharacterized protein</fullName>
    </submittedName>
</protein>
<evidence type="ECO:0000313" key="2">
    <source>
        <dbReference type="Proteomes" id="UP000231701"/>
    </source>
</evidence>
<reference evidence="1 2" key="1">
    <citation type="submission" date="2016-12" db="EMBL/GenBank/DDBJ databases">
        <title>Isolation and genomic insights into novel planktonic Zetaproteobacteria from stratified waters of the Chesapeake Bay.</title>
        <authorList>
            <person name="McAllister S.M."/>
            <person name="Kato S."/>
            <person name="Chan C.S."/>
            <person name="Chiu B.K."/>
            <person name="Field E.K."/>
        </authorList>
    </citation>
    <scope>NUCLEOTIDE SEQUENCE [LARGE SCALE GENOMIC DNA]</scope>
    <source>
        <strain evidence="1 2">CP-5</strain>
    </source>
</reference>
<dbReference type="KEGG" id="maes:Ga0123461_2356"/>